<name>A0A0D2S9V7_GOSRA</name>
<feature type="domain" description="Pectinesterase inhibitor" evidence="13">
    <location>
        <begin position="42"/>
        <end position="192"/>
    </location>
</feature>
<dbReference type="PANTHER" id="PTHR31707">
    <property type="entry name" value="PECTINESTERASE"/>
    <property type="match status" value="1"/>
</dbReference>
<dbReference type="FunFam" id="1.20.140.40:FF:000001">
    <property type="entry name" value="Pectinesterase"/>
    <property type="match status" value="1"/>
</dbReference>
<evidence type="ECO:0000313" key="15">
    <source>
        <dbReference type="Proteomes" id="UP000032304"/>
    </source>
</evidence>
<dbReference type="InterPro" id="IPR033131">
    <property type="entry name" value="Pectinesterase_Asp_AS"/>
</dbReference>
<dbReference type="NCBIfam" id="TIGR01614">
    <property type="entry name" value="PME_inhib"/>
    <property type="match status" value="1"/>
</dbReference>
<evidence type="ECO:0000256" key="9">
    <source>
        <dbReference type="ARBA" id="ARBA00047928"/>
    </source>
</evidence>
<dbReference type="OrthoDB" id="2019149at2759"/>
<feature type="signal peptide" evidence="12">
    <location>
        <begin position="1"/>
        <end position="21"/>
    </location>
</feature>
<dbReference type="OMA" id="RVKWPAI"/>
<dbReference type="InterPro" id="IPR035513">
    <property type="entry name" value="Invertase/methylesterase_inhib"/>
</dbReference>
<dbReference type="SMART" id="SM00856">
    <property type="entry name" value="PMEI"/>
    <property type="match status" value="1"/>
</dbReference>
<evidence type="ECO:0000256" key="1">
    <source>
        <dbReference type="ARBA" id="ARBA00005184"/>
    </source>
</evidence>
<dbReference type="Gene3D" id="1.20.140.40">
    <property type="entry name" value="Invertase/pectin methylesterase inhibitor family protein"/>
    <property type="match status" value="1"/>
</dbReference>
<evidence type="ECO:0000256" key="5">
    <source>
        <dbReference type="ARBA" id="ARBA00022801"/>
    </source>
</evidence>
<dbReference type="GO" id="GO:0030599">
    <property type="term" value="F:pectinesterase activity"/>
    <property type="evidence" value="ECO:0007669"/>
    <property type="project" value="UniProtKB-UniRule"/>
</dbReference>
<protein>
    <recommendedName>
        <fullName evidence="4 12">Pectinesterase</fullName>
        <ecNumber evidence="4 12">3.1.1.11</ecNumber>
    </recommendedName>
</protein>
<evidence type="ECO:0000256" key="10">
    <source>
        <dbReference type="ARBA" id="ARBA00057335"/>
    </source>
</evidence>
<keyword evidence="5 12" id="KW-0378">Hydrolase</keyword>
<dbReference type="SUPFAM" id="SSF101148">
    <property type="entry name" value="Plant invertase/pectin methylesterase inhibitor"/>
    <property type="match status" value="1"/>
</dbReference>
<dbReference type="AlphaFoldDB" id="A0A0D2S9V7"/>
<comment type="similarity">
    <text evidence="3">In the C-terminal section; belongs to the pectinesterase family.</text>
</comment>
<dbReference type="KEGG" id="gra:105800726"/>
<dbReference type="eggNOG" id="ENOG502QPZF">
    <property type="taxonomic scope" value="Eukaryota"/>
</dbReference>
<dbReference type="EC" id="3.1.1.11" evidence="4 12"/>
<dbReference type="Gene3D" id="2.160.20.10">
    <property type="entry name" value="Single-stranded right-handed beta-helix, Pectin lyase-like"/>
    <property type="match status" value="1"/>
</dbReference>
<evidence type="ECO:0000313" key="14">
    <source>
        <dbReference type="EMBL" id="KJB38561.1"/>
    </source>
</evidence>
<dbReference type="InterPro" id="IPR006501">
    <property type="entry name" value="Pectinesterase_inhib_dom"/>
</dbReference>
<keyword evidence="12" id="KW-0732">Signal</keyword>
<dbReference type="Gramene" id="KJB38561">
    <property type="protein sequence ID" value="KJB38561"/>
    <property type="gene ID" value="B456_006G260700"/>
</dbReference>
<dbReference type="FunFam" id="2.160.20.10:FF:000001">
    <property type="entry name" value="Pectinesterase"/>
    <property type="match status" value="1"/>
</dbReference>
<dbReference type="STRING" id="29730.A0A0D2S9V7"/>
<dbReference type="GO" id="GO:0042545">
    <property type="term" value="P:cell wall modification"/>
    <property type="evidence" value="ECO:0007669"/>
    <property type="project" value="UniProtKB-UniRule"/>
</dbReference>
<evidence type="ECO:0000256" key="3">
    <source>
        <dbReference type="ARBA" id="ARBA00007786"/>
    </source>
</evidence>
<dbReference type="CDD" id="cd15798">
    <property type="entry name" value="PMEI-like_3"/>
    <property type="match status" value="1"/>
</dbReference>
<comment type="function">
    <text evidence="10 12">Acts in the modification of cell walls via demethylesterification of cell wall pectin.</text>
</comment>
<comment type="subcellular location">
    <subcellularLocation>
        <location evidence="12">Secreted</location>
        <location evidence="12">Cell wall</location>
    </subcellularLocation>
</comment>
<dbReference type="GO" id="GO:0045490">
    <property type="term" value="P:pectin catabolic process"/>
    <property type="evidence" value="ECO:0007669"/>
    <property type="project" value="UniProtKB-UniRule"/>
</dbReference>
<dbReference type="GO" id="GO:0004857">
    <property type="term" value="F:enzyme inhibitor activity"/>
    <property type="evidence" value="ECO:0007669"/>
    <property type="project" value="InterPro"/>
</dbReference>
<dbReference type="InterPro" id="IPR000070">
    <property type="entry name" value="Pectinesterase_cat"/>
</dbReference>
<reference evidence="14 15" key="1">
    <citation type="journal article" date="2012" name="Nature">
        <title>Repeated polyploidization of Gossypium genomes and the evolution of spinnable cotton fibres.</title>
        <authorList>
            <person name="Paterson A.H."/>
            <person name="Wendel J.F."/>
            <person name="Gundlach H."/>
            <person name="Guo H."/>
            <person name="Jenkins J."/>
            <person name="Jin D."/>
            <person name="Llewellyn D."/>
            <person name="Showmaker K.C."/>
            <person name="Shu S."/>
            <person name="Udall J."/>
            <person name="Yoo M.J."/>
            <person name="Byers R."/>
            <person name="Chen W."/>
            <person name="Doron-Faigenboim A."/>
            <person name="Duke M.V."/>
            <person name="Gong L."/>
            <person name="Grimwood J."/>
            <person name="Grover C."/>
            <person name="Grupp K."/>
            <person name="Hu G."/>
            <person name="Lee T.H."/>
            <person name="Li J."/>
            <person name="Lin L."/>
            <person name="Liu T."/>
            <person name="Marler B.S."/>
            <person name="Page J.T."/>
            <person name="Roberts A.W."/>
            <person name="Romanel E."/>
            <person name="Sanders W.S."/>
            <person name="Szadkowski E."/>
            <person name="Tan X."/>
            <person name="Tang H."/>
            <person name="Xu C."/>
            <person name="Wang J."/>
            <person name="Wang Z."/>
            <person name="Zhang D."/>
            <person name="Zhang L."/>
            <person name="Ashrafi H."/>
            <person name="Bedon F."/>
            <person name="Bowers J.E."/>
            <person name="Brubaker C.L."/>
            <person name="Chee P.W."/>
            <person name="Das S."/>
            <person name="Gingle A.R."/>
            <person name="Haigler C.H."/>
            <person name="Harker D."/>
            <person name="Hoffmann L.V."/>
            <person name="Hovav R."/>
            <person name="Jones D.C."/>
            <person name="Lemke C."/>
            <person name="Mansoor S."/>
            <person name="ur Rahman M."/>
            <person name="Rainville L.N."/>
            <person name="Rambani A."/>
            <person name="Reddy U.K."/>
            <person name="Rong J.K."/>
            <person name="Saranga Y."/>
            <person name="Scheffler B.E."/>
            <person name="Scheffler J.A."/>
            <person name="Stelly D.M."/>
            <person name="Triplett B.A."/>
            <person name="Van Deynze A."/>
            <person name="Vaslin M.F."/>
            <person name="Waghmare V.N."/>
            <person name="Walford S.A."/>
            <person name="Wright R.J."/>
            <person name="Zaki E.A."/>
            <person name="Zhang T."/>
            <person name="Dennis E.S."/>
            <person name="Mayer K.F."/>
            <person name="Peterson D.G."/>
            <person name="Rokhsar D.S."/>
            <person name="Wang X."/>
            <person name="Schmutz J."/>
        </authorList>
    </citation>
    <scope>NUCLEOTIDE SEQUENCE [LARGE SCALE GENOMIC DNA]</scope>
</reference>
<dbReference type="InterPro" id="IPR018040">
    <property type="entry name" value="Pectinesterase_Tyr_AS"/>
</dbReference>
<feature type="active site" evidence="11">
    <location>
        <position position="397"/>
    </location>
</feature>
<keyword evidence="12" id="KW-0964">Secreted</keyword>
<comment type="catalytic activity">
    <reaction evidence="9 12">
        <text>[(1-&gt;4)-alpha-D-galacturonosyl methyl ester](n) + n H2O = [(1-&gt;4)-alpha-D-galacturonosyl](n) + n methanol + n H(+)</text>
        <dbReference type="Rhea" id="RHEA:22380"/>
        <dbReference type="Rhea" id="RHEA-COMP:14570"/>
        <dbReference type="Rhea" id="RHEA-COMP:14573"/>
        <dbReference type="ChEBI" id="CHEBI:15377"/>
        <dbReference type="ChEBI" id="CHEBI:15378"/>
        <dbReference type="ChEBI" id="CHEBI:17790"/>
        <dbReference type="ChEBI" id="CHEBI:140522"/>
        <dbReference type="ChEBI" id="CHEBI:140523"/>
        <dbReference type="EC" id="3.1.1.11"/>
    </reaction>
</comment>
<comment type="similarity">
    <text evidence="2">In the N-terminal section; belongs to the PMEI family.</text>
</comment>
<evidence type="ECO:0000256" key="12">
    <source>
        <dbReference type="RuleBase" id="RU000589"/>
    </source>
</evidence>
<dbReference type="PROSITE" id="PS00800">
    <property type="entry name" value="PECTINESTERASE_1"/>
    <property type="match status" value="1"/>
</dbReference>
<evidence type="ECO:0000259" key="13">
    <source>
        <dbReference type="SMART" id="SM00856"/>
    </source>
</evidence>
<proteinExistence type="inferred from homology"/>
<evidence type="ECO:0000256" key="2">
    <source>
        <dbReference type="ARBA" id="ARBA00006027"/>
    </source>
</evidence>
<keyword evidence="8" id="KW-0325">Glycoprotein</keyword>
<dbReference type="Proteomes" id="UP000032304">
    <property type="component" value="Chromosome 6"/>
</dbReference>
<dbReference type="Pfam" id="PF01095">
    <property type="entry name" value="Pectinesterase"/>
    <property type="match status" value="1"/>
</dbReference>
<evidence type="ECO:0000256" key="4">
    <source>
        <dbReference type="ARBA" id="ARBA00013229"/>
    </source>
</evidence>
<organism evidence="14 15">
    <name type="scientific">Gossypium raimondii</name>
    <name type="common">Peruvian cotton</name>
    <name type="synonym">Gossypium klotzschianum subsp. raimondii</name>
    <dbReference type="NCBI Taxonomy" id="29730"/>
    <lineage>
        <taxon>Eukaryota</taxon>
        <taxon>Viridiplantae</taxon>
        <taxon>Streptophyta</taxon>
        <taxon>Embryophyta</taxon>
        <taxon>Tracheophyta</taxon>
        <taxon>Spermatophyta</taxon>
        <taxon>Magnoliopsida</taxon>
        <taxon>eudicotyledons</taxon>
        <taxon>Gunneridae</taxon>
        <taxon>Pentapetalae</taxon>
        <taxon>rosids</taxon>
        <taxon>malvids</taxon>
        <taxon>Malvales</taxon>
        <taxon>Malvaceae</taxon>
        <taxon>Malvoideae</taxon>
        <taxon>Gossypium</taxon>
    </lineage>
</organism>
<evidence type="ECO:0000256" key="8">
    <source>
        <dbReference type="ARBA" id="ARBA00023180"/>
    </source>
</evidence>
<dbReference type="Pfam" id="PF04043">
    <property type="entry name" value="PMEI"/>
    <property type="match status" value="1"/>
</dbReference>
<dbReference type="EMBL" id="CM001745">
    <property type="protein sequence ID" value="KJB38561.1"/>
    <property type="molecule type" value="Genomic_DNA"/>
</dbReference>
<dbReference type="PROSITE" id="PS00503">
    <property type="entry name" value="PECTINESTERASE_2"/>
    <property type="match status" value="1"/>
</dbReference>
<keyword evidence="15" id="KW-1185">Reference proteome</keyword>
<dbReference type="InterPro" id="IPR011050">
    <property type="entry name" value="Pectin_lyase_fold/virulence"/>
</dbReference>
<comment type="pathway">
    <text evidence="1 12">Glycan metabolism; pectin degradation; 2-dehydro-3-deoxy-D-gluconate from pectin: step 1/5.</text>
</comment>
<evidence type="ECO:0000256" key="6">
    <source>
        <dbReference type="ARBA" id="ARBA00023085"/>
    </source>
</evidence>
<evidence type="ECO:0000256" key="11">
    <source>
        <dbReference type="PROSITE-ProRule" id="PRU10040"/>
    </source>
</evidence>
<evidence type="ECO:0000256" key="7">
    <source>
        <dbReference type="ARBA" id="ARBA00023157"/>
    </source>
</evidence>
<keyword evidence="12" id="KW-0134">Cell wall</keyword>
<gene>
    <name evidence="14" type="ORF">B456_006G260700</name>
</gene>
<keyword evidence="6 12" id="KW-0063">Aspartyl esterase</keyword>
<dbReference type="UniPathway" id="UPA00545">
    <property type="reaction ID" value="UER00823"/>
</dbReference>
<accession>A0A0D2S9V7</accession>
<keyword evidence="12" id="KW-0961">Cell wall biogenesis/degradation</keyword>
<dbReference type="SUPFAM" id="SSF51126">
    <property type="entry name" value="Pectin lyase-like"/>
    <property type="match status" value="1"/>
</dbReference>
<keyword evidence="7" id="KW-1015">Disulfide bond</keyword>
<sequence>MANNVAVIGIFSVFLVAAVVAAVVGVTHLKNNGDSKSGEISSSTKAVQTVCQPTQFKEACEKSLESSNSTDPKELIRTSFQAAIEEIRKVLANSATIQDLNKDDNNKAALKVCKEVLDLSIADLQLSFDKLGGYEMSKIGDYLLNLRVWLSGALTTLQTCVDSYAEVNKEQAEKMNSILKTSMELTQNSLTMVTKLSTILNSLNIPGLNIDTTGFERKLLSNDGPEWMGHAERRLLQAKPTDLKPNVVVAKDGSGKYDTITKALAEVPPKSPNRFIIHIKAGTYKEQVLLPKEMTNVMFIGDGPTKTIITNDLNCIRDHPLKTFGTATVGVDGAGFMARDIGFENTAGPPGHQAVAFRATCDMVIMFNCHFNGYQDTLYAHKQKQFYRDCLISGTVDFIFGDAASVFQNCLIIARKPGENQNNMITAHGRKFPYTHSAIVLQNCTISGAPDYLPVKDKSKTYLGRPWKALARTIIMQSNIDDIITPEGYSPMEGTVGLDTGYFVEFQNRGPGAKTEGRVKWPAIKTIDINEAKKWTPGVFLETETDKWISQTGTPCYPDMVPGV</sequence>
<dbReference type="InterPro" id="IPR012334">
    <property type="entry name" value="Pectin_lyas_fold"/>
</dbReference>
<feature type="chain" id="PRO_5005113375" description="Pectinesterase" evidence="12">
    <location>
        <begin position="22"/>
        <end position="564"/>
    </location>
</feature>